<keyword evidence="3 6" id="KW-0812">Transmembrane</keyword>
<dbReference type="AlphaFoldDB" id="A0A2T1AH74"/>
<feature type="transmembrane region" description="Helical" evidence="6">
    <location>
        <begin position="393"/>
        <end position="419"/>
    </location>
</feature>
<feature type="transmembrane region" description="Helical" evidence="6">
    <location>
        <begin position="719"/>
        <end position="745"/>
    </location>
</feature>
<feature type="domain" description="MacB-like periplasmic core" evidence="8">
    <location>
        <begin position="447"/>
        <end position="637"/>
    </location>
</feature>
<evidence type="ECO:0000313" key="10">
    <source>
        <dbReference type="Proteomes" id="UP000237718"/>
    </source>
</evidence>
<keyword evidence="4 6" id="KW-1133">Transmembrane helix</keyword>
<evidence type="ECO:0000256" key="4">
    <source>
        <dbReference type="ARBA" id="ARBA00022989"/>
    </source>
</evidence>
<feature type="transmembrane region" description="Helical" evidence="6">
    <location>
        <begin position="369"/>
        <end position="387"/>
    </location>
</feature>
<feature type="transmembrane region" description="Helical" evidence="6">
    <location>
        <begin position="223"/>
        <end position="242"/>
    </location>
</feature>
<dbReference type="GO" id="GO:0005886">
    <property type="term" value="C:plasma membrane"/>
    <property type="evidence" value="ECO:0007669"/>
    <property type="project" value="UniProtKB-SubCell"/>
</dbReference>
<evidence type="ECO:0000256" key="5">
    <source>
        <dbReference type="ARBA" id="ARBA00023136"/>
    </source>
</evidence>
<dbReference type="OrthoDB" id="343744at2"/>
<comment type="subcellular location">
    <subcellularLocation>
        <location evidence="1">Cell membrane</location>
        <topology evidence="1">Multi-pass membrane protein</topology>
    </subcellularLocation>
</comment>
<evidence type="ECO:0000259" key="7">
    <source>
        <dbReference type="Pfam" id="PF02687"/>
    </source>
</evidence>
<comment type="caution">
    <text evidence="9">The sequence shown here is derived from an EMBL/GenBank/DDBJ whole genome shotgun (WGS) entry which is preliminary data.</text>
</comment>
<feature type="transmembrane region" description="Helical" evidence="6">
    <location>
        <begin position="263"/>
        <end position="296"/>
    </location>
</feature>
<evidence type="ECO:0000256" key="6">
    <source>
        <dbReference type="SAM" id="Phobius"/>
    </source>
</evidence>
<dbReference type="PANTHER" id="PTHR30287">
    <property type="entry name" value="MEMBRANE COMPONENT OF PREDICTED ABC SUPERFAMILY METABOLITE UPTAKE TRANSPORTER"/>
    <property type="match status" value="1"/>
</dbReference>
<evidence type="ECO:0000256" key="1">
    <source>
        <dbReference type="ARBA" id="ARBA00004651"/>
    </source>
</evidence>
<dbReference type="PANTHER" id="PTHR30287:SF2">
    <property type="entry name" value="BLL1001 PROTEIN"/>
    <property type="match status" value="1"/>
</dbReference>
<accession>A0A2T1AH74</accession>
<dbReference type="InterPro" id="IPR003838">
    <property type="entry name" value="ABC3_permease_C"/>
</dbReference>
<evidence type="ECO:0000256" key="3">
    <source>
        <dbReference type="ARBA" id="ARBA00022692"/>
    </source>
</evidence>
<keyword evidence="2" id="KW-1003">Cell membrane</keyword>
<evidence type="ECO:0000313" key="9">
    <source>
        <dbReference type="EMBL" id="PRZ47934.1"/>
    </source>
</evidence>
<reference evidence="9 10" key="1">
    <citation type="submission" date="2018-03" db="EMBL/GenBank/DDBJ databases">
        <title>Genomic Encyclopedia of Archaeal and Bacterial Type Strains, Phase II (KMG-II): from individual species to whole genera.</title>
        <authorList>
            <person name="Goeker M."/>
        </authorList>
    </citation>
    <scope>NUCLEOTIDE SEQUENCE [LARGE SCALE GENOMIC DNA]</scope>
    <source>
        <strain evidence="9 10">DSM 25328</strain>
    </source>
</reference>
<dbReference type="Pfam" id="PF02687">
    <property type="entry name" value="FtsX"/>
    <property type="match status" value="2"/>
</dbReference>
<dbReference type="Pfam" id="PF12704">
    <property type="entry name" value="MacB_PCD"/>
    <property type="match status" value="1"/>
</dbReference>
<proteinExistence type="predicted"/>
<feature type="domain" description="ABC3 transporter permease C-terminal" evidence="7">
    <location>
        <begin position="229"/>
        <end position="352"/>
    </location>
</feature>
<evidence type="ECO:0000259" key="8">
    <source>
        <dbReference type="Pfam" id="PF12704"/>
    </source>
</evidence>
<organism evidence="9 10">
    <name type="scientific">Tritonibacter scottomollicae</name>
    <name type="common">Epibacterium scottomollicae</name>
    <dbReference type="NCBI Taxonomy" id="483013"/>
    <lineage>
        <taxon>Bacteria</taxon>
        <taxon>Pseudomonadati</taxon>
        <taxon>Pseudomonadota</taxon>
        <taxon>Alphaproteobacteria</taxon>
        <taxon>Rhodobacterales</taxon>
        <taxon>Paracoccaceae</taxon>
        <taxon>Tritonibacter</taxon>
    </lineage>
</organism>
<protein>
    <submittedName>
        <fullName evidence="9">Putative ABC transport system permease protein</fullName>
    </submittedName>
</protein>
<gene>
    <name evidence="9" type="ORF">CLV89_105157</name>
</gene>
<name>A0A2T1AH74_TRISK</name>
<dbReference type="RefSeq" id="WP_106163622.1">
    <property type="nucleotide sequence ID" value="NZ_PVUF01000005.1"/>
</dbReference>
<evidence type="ECO:0000256" key="2">
    <source>
        <dbReference type="ARBA" id="ARBA00022475"/>
    </source>
</evidence>
<dbReference type="Proteomes" id="UP000237718">
    <property type="component" value="Unassembled WGS sequence"/>
</dbReference>
<dbReference type="InterPro" id="IPR025857">
    <property type="entry name" value="MacB_PCD"/>
</dbReference>
<feature type="transmembrane region" description="Helical" evidence="6">
    <location>
        <begin position="665"/>
        <end position="688"/>
    </location>
</feature>
<sequence length="801" mass="86465">MNVTLHSFLRHWQRAPFQLVLLLAGLALATALWSAVQAINTEARASYARAVDELGARDLPVLTAPEATISLDHYVRLRRAGWQVSPVLEGQWQSGSEAVTVLGVDPLSYPGAPEMSRAAEDNDLDLLALLRPPGVLFAHPETLPDLDGPYHLLPMEQLPPGVVLTDISLAERLLDDVGRLSRIVILPDQPASLPPLDQIVPELQQNAASDSAMADPERLTRSFHLNLTAFGLLSFCVGLFIVQGSVTLSVEQRRGSIRTLRCLGVSAATLMQALFLELILLALLAGAVGLVIGYGLAALLLPDVSATLRGLYGAPVEGSLTLRLSWVLSGLAMAVLGTCIASLQAFIALRRMTRNLSDAAVTRSAGRTYAMCGAASVLLIATGWAALNLVQGLLGGFMFLAGLMLGAALPLSLVFYGLSSGLLRLTRAPLLRWMVADSRLQLPGLSLSLMALLLAVATNIGVGTMVSSFRLTFVEWIDQRLAAEIYVQVETPKQAERVLNWADRNGARALPQFRSDSRTATAPLRIYGVVDDPLYRDNWPMVRGDGNSWHRVYEQGQVLINEQLAHREALRIGDEVALTPTWTARIAGIYSDYGNPDGQATVALATLQDRASQIAVTQIGLVSPPGVSLGALAGSLRRDLNLPARAVVEKNTVRSASIGIFDRTFVVTGALNILTLAVAGFAMLTSFLSQWNRRLPQLAPVWAMGVTRRQLAQFELLRSLSFAVLTFLLALPLGLFLAWVLLNIINLEAFGWRLPMFLFPSDWGRLFLLTGVAAALAALVPVVRLLRLSPATLLGVFAGDR</sequence>
<feature type="transmembrane region" description="Helical" evidence="6">
    <location>
        <begin position="765"/>
        <end position="786"/>
    </location>
</feature>
<feature type="transmembrane region" description="Helical" evidence="6">
    <location>
        <begin position="440"/>
        <end position="462"/>
    </location>
</feature>
<feature type="domain" description="ABC3 transporter permease C-terminal" evidence="7">
    <location>
        <begin position="672"/>
        <end position="790"/>
    </location>
</feature>
<dbReference type="InterPro" id="IPR038766">
    <property type="entry name" value="Membrane_comp_ABC_pdt"/>
</dbReference>
<keyword evidence="5 6" id="KW-0472">Membrane</keyword>
<feature type="transmembrane region" description="Helical" evidence="6">
    <location>
        <begin position="326"/>
        <end position="349"/>
    </location>
</feature>
<dbReference type="EMBL" id="PVUF01000005">
    <property type="protein sequence ID" value="PRZ47934.1"/>
    <property type="molecule type" value="Genomic_DNA"/>
</dbReference>